<dbReference type="GO" id="GO:0016070">
    <property type="term" value="P:RNA metabolic process"/>
    <property type="evidence" value="ECO:0007669"/>
    <property type="project" value="InterPro"/>
</dbReference>
<protein>
    <submittedName>
        <fullName evidence="2">Toxic protein SymE</fullName>
    </submittedName>
</protein>
<accession>A0A1I4XAZ7</accession>
<proteinExistence type="predicted"/>
<name>A0A1I4XAZ7_9GAMM</name>
<dbReference type="GO" id="GO:0005737">
    <property type="term" value="C:cytoplasm"/>
    <property type="evidence" value="ECO:0007669"/>
    <property type="project" value="InterPro"/>
</dbReference>
<reference evidence="3" key="1">
    <citation type="submission" date="2016-10" db="EMBL/GenBank/DDBJ databases">
        <authorList>
            <person name="Varghese N."/>
            <person name="Submissions S."/>
        </authorList>
    </citation>
    <scope>NUCLEOTIDE SEQUENCE [LARGE SCALE GENOMIC DNA]</scope>
    <source>
        <strain evidence="3">N6PO6</strain>
    </source>
</reference>
<gene>
    <name evidence="2" type="ORF">SAMN05216516_1047</name>
</gene>
<dbReference type="STRING" id="1367852.SAMN05216516_1047"/>
<dbReference type="InterPro" id="IPR014944">
    <property type="entry name" value="Toxin_SymE-like"/>
</dbReference>
<dbReference type="OrthoDB" id="6053337at2"/>
<dbReference type="GO" id="GO:0016788">
    <property type="term" value="F:hydrolase activity, acting on ester bonds"/>
    <property type="evidence" value="ECO:0007669"/>
    <property type="project" value="InterPro"/>
</dbReference>
<dbReference type="GO" id="GO:0003723">
    <property type="term" value="F:RNA binding"/>
    <property type="evidence" value="ECO:0007669"/>
    <property type="project" value="InterPro"/>
</dbReference>
<dbReference type="EMBL" id="FOVC01000004">
    <property type="protein sequence ID" value="SFN22832.1"/>
    <property type="molecule type" value="Genomic_DNA"/>
</dbReference>
<organism evidence="2 3">
    <name type="scientific">Izhakiella capsodis</name>
    <dbReference type="NCBI Taxonomy" id="1367852"/>
    <lineage>
        <taxon>Bacteria</taxon>
        <taxon>Pseudomonadati</taxon>
        <taxon>Pseudomonadota</taxon>
        <taxon>Gammaproteobacteria</taxon>
        <taxon>Enterobacterales</taxon>
        <taxon>Erwiniaceae</taxon>
        <taxon>Izhakiella</taxon>
    </lineage>
</organism>
<dbReference type="Pfam" id="PF08845">
    <property type="entry name" value="SymE_toxin"/>
    <property type="match status" value="1"/>
</dbReference>
<evidence type="ECO:0000259" key="1">
    <source>
        <dbReference type="Pfam" id="PF08845"/>
    </source>
</evidence>
<evidence type="ECO:0000313" key="3">
    <source>
        <dbReference type="Proteomes" id="UP000242222"/>
    </source>
</evidence>
<evidence type="ECO:0000313" key="2">
    <source>
        <dbReference type="EMBL" id="SFN22832.1"/>
    </source>
</evidence>
<dbReference type="RefSeq" id="WP_092876800.1">
    <property type="nucleotide sequence ID" value="NZ_FOVC01000004.1"/>
</dbReference>
<sequence length="110" mass="12451">MAEHDTKPEVAVTEAPQAVSHCEIYDVVEFGEVRLRGGWMAEAGFTDGMPVKIRVMPGCVVVTLQDMRELWGCIEGLSVTRFNRKKVSAWLKDFPGALNQDWQMPEITRR</sequence>
<dbReference type="AlphaFoldDB" id="A0A1I4XAZ7"/>
<keyword evidence="3" id="KW-1185">Reference proteome</keyword>
<dbReference type="Proteomes" id="UP000242222">
    <property type="component" value="Unassembled WGS sequence"/>
</dbReference>
<feature type="domain" description="Toxin SymE-like" evidence="1">
    <location>
        <begin position="30"/>
        <end position="63"/>
    </location>
</feature>